<reference evidence="4 5" key="1">
    <citation type="submission" date="2021-01" db="EMBL/GenBank/DDBJ databases">
        <title>Whole genome shotgun sequence of Planotetraspora mira NBRC 15435.</title>
        <authorList>
            <person name="Komaki H."/>
            <person name="Tamura T."/>
        </authorList>
    </citation>
    <scope>NUCLEOTIDE SEQUENCE [LARGE SCALE GENOMIC DNA]</scope>
    <source>
        <strain evidence="4 5">NBRC 15435</strain>
    </source>
</reference>
<dbReference type="EMBL" id="BOOO01000033">
    <property type="protein sequence ID" value="GII32123.1"/>
    <property type="molecule type" value="Genomic_DNA"/>
</dbReference>
<organism evidence="4 5">
    <name type="scientific">Planotetraspora mira</name>
    <dbReference type="NCBI Taxonomy" id="58121"/>
    <lineage>
        <taxon>Bacteria</taxon>
        <taxon>Bacillati</taxon>
        <taxon>Actinomycetota</taxon>
        <taxon>Actinomycetes</taxon>
        <taxon>Streptosporangiales</taxon>
        <taxon>Streptosporangiaceae</taxon>
        <taxon>Planotetraspora</taxon>
    </lineage>
</organism>
<dbReference type="PANTHER" id="PTHR24220:SF685">
    <property type="entry name" value="ABC TRANSPORTER RELATED"/>
    <property type="match status" value="1"/>
</dbReference>
<dbReference type="InterPro" id="IPR003593">
    <property type="entry name" value="AAA+_ATPase"/>
</dbReference>
<dbReference type="InterPro" id="IPR027417">
    <property type="entry name" value="P-loop_NTPase"/>
</dbReference>
<dbReference type="RefSeq" id="WP_203956023.1">
    <property type="nucleotide sequence ID" value="NZ_BOOO01000033.1"/>
</dbReference>
<dbReference type="GO" id="GO:0016887">
    <property type="term" value="F:ATP hydrolysis activity"/>
    <property type="evidence" value="ECO:0007669"/>
    <property type="project" value="InterPro"/>
</dbReference>
<evidence type="ECO:0000313" key="4">
    <source>
        <dbReference type="EMBL" id="GII32123.1"/>
    </source>
</evidence>
<dbReference type="Pfam" id="PF00005">
    <property type="entry name" value="ABC_tran"/>
    <property type="match status" value="1"/>
</dbReference>
<dbReference type="InterPro" id="IPR015854">
    <property type="entry name" value="ABC_transpr_LolD-like"/>
</dbReference>
<evidence type="ECO:0000259" key="3">
    <source>
        <dbReference type="PROSITE" id="PS50893"/>
    </source>
</evidence>
<dbReference type="GO" id="GO:0005524">
    <property type="term" value="F:ATP binding"/>
    <property type="evidence" value="ECO:0007669"/>
    <property type="project" value="UniProtKB-KW"/>
</dbReference>
<protein>
    <submittedName>
        <fullName evidence="4">ABC transporter ATP-binding protein</fullName>
    </submittedName>
</protein>
<keyword evidence="1" id="KW-0547">Nucleotide-binding</keyword>
<dbReference type="PROSITE" id="PS00211">
    <property type="entry name" value="ABC_TRANSPORTER_1"/>
    <property type="match status" value="1"/>
</dbReference>
<gene>
    <name evidence="4" type="ORF">Pmi06nite_55650</name>
</gene>
<dbReference type="AlphaFoldDB" id="A0A8J3TS28"/>
<dbReference type="GO" id="GO:0022857">
    <property type="term" value="F:transmembrane transporter activity"/>
    <property type="evidence" value="ECO:0007669"/>
    <property type="project" value="TreeGrafter"/>
</dbReference>
<dbReference type="GO" id="GO:0005886">
    <property type="term" value="C:plasma membrane"/>
    <property type="evidence" value="ECO:0007669"/>
    <property type="project" value="TreeGrafter"/>
</dbReference>
<sequence length="268" mass="28786">MTQAVRCDGVVQIYKTKEIEVVALRDIDLVIEEGESVAFLGPSGAGKSTLLWLLAGLLRPSAGRLWLGGTEIGRLGPRALDRLRAAQIGVVLQNPARNLIPYASAVQNVTFAQRAVRRRARRAAGDLLDRVGLNGVRDKPAGRLSGGEQQRLAVAVALANRPRLLLADEPTSQLDMATGQTVIELIKELGTTSVVVTHDPRVSEATSRTVTIRDGRIGAEGRHGEDFVVVGREGAVQLPPEYHELLPPGSMARVEPLPDGVVLRRAES</sequence>
<feature type="domain" description="ABC transporter" evidence="3">
    <location>
        <begin position="5"/>
        <end position="239"/>
    </location>
</feature>
<dbReference type="SMART" id="SM00382">
    <property type="entry name" value="AAA"/>
    <property type="match status" value="1"/>
</dbReference>
<proteinExistence type="predicted"/>
<evidence type="ECO:0000256" key="2">
    <source>
        <dbReference type="ARBA" id="ARBA00022840"/>
    </source>
</evidence>
<dbReference type="InterPro" id="IPR003439">
    <property type="entry name" value="ABC_transporter-like_ATP-bd"/>
</dbReference>
<evidence type="ECO:0000313" key="5">
    <source>
        <dbReference type="Proteomes" id="UP000650628"/>
    </source>
</evidence>
<dbReference type="SUPFAM" id="SSF52540">
    <property type="entry name" value="P-loop containing nucleoside triphosphate hydrolases"/>
    <property type="match status" value="1"/>
</dbReference>
<dbReference type="InterPro" id="IPR017871">
    <property type="entry name" value="ABC_transporter-like_CS"/>
</dbReference>
<keyword evidence="2 4" id="KW-0067">ATP-binding</keyword>
<accession>A0A8J3TS28</accession>
<dbReference type="PANTHER" id="PTHR24220">
    <property type="entry name" value="IMPORT ATP-BINDING PROTEIN"/>
    <property type="match status" value="1"/>
</dbReference>
<name>A0A8J3TS28_9ACTN</name>
<comment type="caution">
    <text evidence="4">The sequence shown here is derived from an EMBL/GenBank/DDBJ whole genome shotgun (WGS) entry which is preliminary data.</text>
</comment>
<dbReference type="Gene3D" id="3.40.50.300">
    <property type="entry name" value="P-loop containing nucleotide triphosphate hydrolases"/>
    <property type="match status" value="1"/>
</dbReference>
<dbReference type="Proteomes" id="UP000650628">
    <property type="component" value="Unassembled WGS sequence"/>
</dbReference>
<keyword evidence="5" id="KW-1185">Reference proteome</keyword>
<dbReference type="PROSITE" id="PS50893">
    <property type="entry name" value="ABC_TRANSPORTER_2"/>
    <property type="match status" value="1"/>
</dbReference>
<evidence type="ECO:0000256" key="1">
    <source>
        <dbReference type="ARBA" id="ARBA00022741"/>
    </source>
</evidence>